<reference evidence="1" key="2">
    <citation type="submission" date="2021-04" db="EMBL/GenBank/DDBJ databases">
        <authorList>
            <person name="Gilroy R."/>
        </authorList>
    </citation>
    <scope>NUCLEOTIDE SEQUENCE</scope>
    <source>
        <strain evidence="1">ChiHjej10B9-743</strain>
    </source>
</reference>
<gene>
    <name evidence="1" type="ORF">IAA42_04340</name>
</gene>
<sequence length="217" mass="24452">MPSWNIHTAHVERLLREEGAASLGVRDENAFLLGNLVPDIYVGYMVPDTTLRIDYKLTHLTTREHIPLPRYDEFWEFYIAGHKEVSDLTLGAWSHLVADHVYNAHTRAYLASVGVEPGERARIGKQGDFALFGRTLDISMVPHVDRALLAQCSAFPPYSILERDVCGAVESARRIVERNRAEHLSETPDYQLLTADFFAVAREEAHATIVAGLRSRL</sequence>
<evidence type="ECO:0000313" key="2">
    <source>
        <dbReference type="Proteomes" id="UP000824133"/>
    </source>
</evidence>
<dbReference type="AlphaFoldDB" id="A0A9D2CH73"/>
<name>A0A9D2CH73_9ACTN</name>
<dbReference type="Proteomes" id="UP000824133">
    <property type="component" value="Unassembled WGS sequence"/>
</dbReference>
<reference evidence="1" key="1">
    <citation type="journal article" date="2021" name="PeerJ">
        <title>Extensive microbial diversity within the chicken gut microbiome revealed by metagenomics and culture.</title>
        <authorList>
            <person name="Gilroy R."/>
            <person name="Ravi A."/>
            <person name="Getino M."/>
            <person name="Pursley I."/>
            <person name="Horton D.L."/>
            <person name="Alikhan N.F."/>
            <person name="Baker D."/>
            <person name="Gharbi K."/>
            <person name="Hall N."/>
            <person name="Watson M."/>
            <person name="Adriaenssens E.M."/>
            <person name="Foster-Nyarko E."/>
            <person name="Jarju S."/>
            <person name="Secka A."/>
            <person name="Antonio M."/>
            <person name="Oren A."/>
            <person name="Chaudhuri R.R."/>
            <person name="La Ragione R."/>
            <person name="Hildebrand F."/>
            <person name="Pallen M.J."/>
        </authorList>
    </citation>
    <scope>NUCLEOTIDE SEQUENCE</scope>
    <source>
        <strain evidence="1">ChiHjej10B9-743</strain>
    </source>
</reference>
<proteinExistence type="predicted"/>
<comment type="caution">
    <text evidence="1">The sequence shown here is derived from an EMBL/GenBank/DDBJ whole genome shotgun (WGS) entry which is preliminary data.</text>
</comment>
<evidence type="ECO:0000313" key="1">
    <source>
        <dbReference type="EMBL" id="HIY79649.1"/>
    </source>
</evidence>
<organism evidence="1 2">
    <name type="scientific">Candidatus Olsenella excrementavium</name>
    <dbReference type="NCBI Taxonomy" id="2838709"/>
    <lineage>
        <taxon>Bacteria</taxon>
        <taxon>Bacillati</taxon>
        <taxon>Actinomycetota</taxon>
        <taxon>Coriobacteriia</taxon>
        <taxon>Coriobacteriales</taxon>
        <taxon>Atopobiaceae</taxon>
        <taxon>Olsenella</taxon>
    </lineage>
</organism>
<evidence type="ECO:0008006" key="3">
    <source>
        <dbReference type="Google" id="ProtNLM"/>
    </source>
</evidence>
<dbReference type="EMBL" id="DXCP01000033">
    <property type="protein sequence ID" value="HIY79649.1"/>
    <property type="molecule type" value="Genomic_DNA"/>
</dbReference>
<protein>
    <recommendedName>
        <fullName evidence="3">Phospholipase C/D domain-containing protein</fullName>
    </recommendedName>
</protein>
<accession>A0A9D2CH73</accession>